<evidence type="ECO:0000313" key="2">
    <source>
        <dbReference type="Proteomes" id="UP000596079"/>
    </source>
</evidence>
<name>A0A7T7WI80_9GAMM</name>
<dbReference type="Proteomes" id="UP000596079">
    <property type="component" value="Chromosome"/>
</dbReference>
<evidence type="ECO:0008006" key="3">
    <source>
        <dbReference type="Google" id="ProtNLM"/>
    </source>
</evidence>
<sequence>MNRIEKITLQQMIDSLFKPQAFVKINGFDDIKNLDDHLGQELTLSKEKTIFMTTDTREILRSLTSKLIIYYNFENYITFSELFLILKKVYADYILNEKPLENMLDDVYKLSKKEIRIFNNINCCEGIKLKDIEQLNFGKYKIISPDLSIFVKAYGKDETNFYDMMKNYLWIYGSEKGSKKQAEQKFDYKANLITSFLSICLQAINKKSILNYRIQALNSSSSHKSYQPRLQWEQESSGGSFSYSFPKFFDAEINSEILEYLKTNLFFDDFFNILEKELKTEVEDAIIKSVYWFCEASKDNNDTMKFVKLWSCIECFFSITDKGISEANAKGLACMLVYGGYRIHDVENYKNIKSKIKKSYNKRSKALHRAYWSDIDTIDVVELANWTAWLIISVLGLSVVGNYTKLSQIKEQTIRLDNIHNEIQ</sequence>
<accession>A0A7T7WI80</accession>
<dbReference type="RefSeq" id="WP_179992891.1">
    <property type="nucleotide sequence ID" value="NZ_CP060811.1"/>
</dbReference>
<dbReference type="EMBL" id="CP060811">
    <property type="protein sequence ID" value="QQN88097.1"/>
    <property type="molecule type" value="Genomic_DNA"/>
</dbReference>
<gene>
    <name evidence="1" type="ORF">IAQ69_14995</name>
</gene>
<reference evidence="1 2" key="1">
    <citation type="submission" date="2020-08" db="EMBL/GenBank/DDBJ databases">
        <title>Emergence of ISAba1-mediated novel tet(X) in Acinetobacter variabilis from a chicken farm.</title>
        <authorList>
            <person name="Peng K."/>
            <person name="Li R."/>
        </authorList>
    </citation>
    <scope>NUCLEOTIDE SEQUENCE [LARGE SCALE GENOMIC DNA]</scope>
    <source>
        <strain evidence="1 2">XM9F202-2</strain>
    </source>
</reference>
<evidence type="ECO:0000313" key="1">
    <source>
        <dbReference type="EMBL" id="QQN88097.1"/>
    </source>
</evidence>
<dbReference type="GeneID" id="89664516"/>
<proteinExistence type="predicted"/>
<dbReference type="AlphaFoldDB" id="A0A7T7WI80"/>
<protein>
    <recommendedName>
        <fullName evidence="3">Apea-like HEPN domain-containing protein</fullName>
    </recommendedName>
</protein>
<organism evidence="1 2">
    <name type="scientific">Acinetobacter variabilis</name>
    <dbReference type="NCBI Taxonomy" id="70346"/>
    <lineage>
        <taxon>Bacteria</taxon>
        <taxon>Pseudomonadati</taxon>
        <taxon>Pseudomonadota</taxon>
        <taxon>Gammaproteobacteria</taxon>
        <taxon>Moraxellales</taxon>
        <taxon>Moraxellaceae</taxon>
        <taxon>Acinetobacter</taxon>
    </lineage>
</organism>